<evidence type="ECO:0000313" key="3">
    <source>
        <dbReference type="EMBL" id="AEH06432.1"/>
    </source>
</evidence>
<dbReference type="STRING" id="647113.Metok_0449"/>
<dbReference type="OrthoDB" id="53248at2157"/>
<gene>
    <name evidence="3" type="ordered locus">Metok_0449</name>
</gene>
<organism evidence="3 4">
    <name type="scientific">Methanothermococcus okinawensis (strain DSM 14208 / JCM 11175 / IH1)</name>
    <dbReference type="NCBI Taxonomy" id="647113"/>
    <lineage>
        <taxon>Archaea</taxon>
        <taxon>Methanobacteriati</taxon>
        <taxon>Methanobacteriota</taxon>
        <taxon>Methanomada group</taxon>
        <taxon>Methanococci</taxon>
        <taxon>Methanococcales</taxon>
        <taxon>Methanococcaceae</taxon>
        <taxon>Methanothermococcus</taxon>
    </lineage>
</organism>
<keyword evidence="4" id="KW-1185">Reference proteome</keyword>
<dbReference type="RefSeq" id="WP_013866618.1">
    <property type="nucleotide sequence ID" value="NC_015636.1"/>
</dbReference>
<dbReference type="GO" id="GO:0005737">
    <property type="term" value="C:cytoplasm"/>
    <property type="evidence" value="ECO:0007669"/>
    <property type="project" value="TreeGrafter"/>
</dbReference>
<protein>
    <recommendedName>
        <fullName evidence="2">UPF0235 protein Metok_0449</fullName>
    </recommendedName>
</protein>
<evidence type="ECO:0000256" key="1">
    <source>
        <dbReference type="ARBA" id="ARBA00010364"/>
    </source>
</evidence>
<dbReference type="NCBIfam" id="TIGR00251">
    <property type="entry name" value="DUF167 family protein"/>
    <property type="match status" value="1"/>
</dbReference>
<dbReference type="InterPro" id="IPR036591">
    <property type="entry name" value="YggU-like_sf"/>
</dbReference>
<dbReference type="Proteomes" id="UP000009296">
    <property type="component" value="Chromosome"/>
</dbReference>
<evidence type="ECO:0000256" key="2">
    <source>
        <dbReference type="HAMAP-Rule" id="MF_00634"/>
    </source>
</evidence>
<dbReference type="Pfam" id="PF02594">
    <property type="entry name" value="DUF167"/>
    <property type="match status" value="1"/>
</dbReference>
<dbReference type="SUPFAM" id="SSF69786">
    <property type="entry name" value="YggU-like"/>
    <property type="match status" value="1"/>
</dbReference>
<dbReference type="eggNOG" id="arCOG04058">
    <property type="taxonomic scope" value="Archaea"/>
</dbReference>
<name>F8AKZ7_METOI</name>
<dbReference type="KEGG" id="mok:Metok_0449"/>
<dbReference type="PANTHER" id="PTHR13420:SF7">
    <property type="entry name" value="UPF0235 PROTEIN C15ORF40"/>
    <property type="match status" value="1"/>
</dbReference>
<dbReference type="HOGENOM" id="CLU_130694_6_1_2"/>
<dbReference type="Gene3D" id="3.30.1200.10">
    <property type="entry name" value="YggU-like"/>
    <property type="match status" value="1"/>
</dbReference>
<dbReference type="HAMAP" id="MF_00634">
    <property type="entry name" value="UPF0235"/>
    <property type="match status" value="1"/>
</dbReference>
<dbReference type="SMART" id="SM01152">
    <property type="entry name" value="DUF167"/>
    <property type="match status" value="1"/>
</dbReference>
<dbReference type="EMBL" id="CP002792">
    <property type="protein sequence ID" value="AEH06432.1"/>
    <property type="molecule type" value="Genomic_DNA"/>
</dbReference>
<proteinExistence type="inferred from homology"/>
<dbReference type="InterPro" id="IPR003746">
    <property type="entry name" value="DUF167"/>
</dbReference>
<dbReference type="AlphaFoldDB" id="F8AKZ7"/>
<evidence type="ECO:0000313" key="4">
    <source>
        <dbReference type="Proteomes" id="UP000009296"/>
    </source>
</evidence>
<accession>F8AKZ7</accession>
<dbReference type="GeneID" id="10772571"/>
<reference evidence="3" key="1">
    <citation type="submission" date="2011-05" db="EMBL/GenBank/DDBJ databases">
        <title>Complete sequence of chromosome of Methanothermococcus okinawensis IH1.</title>
        <authorList>
            <consortium name="US DOE Joint Genome Institute"/>
            <person name="Lucas S."/>
            <person name="Han J."/>
            <person name="Lapidus A."/>
            <person name="Cheng J.-F."/>
            <person name="Goodwin L."/>
            <person name="Pitluck S."/>
            <person name="Peters L."/>
            <person name="Mikhailova N."/>
            <person name="Held B."/>
            <person name="Han C."/>
            <person name="Tapia R."/>
            <person name="Land M."/>
            <person name="Hauser L."/>
            <person name="Kyrpides N."/>
            <person name="Ivanova N."/>
            <person name="Pagani I."/>
            <person name="Sieprawska-Lupa M."/>
            <person name="Takai K."/>
            <person name="Miyazaki J."/>
            <person name="Whitman W."/>
            <person name="Woyke T."/>
        </authorList>
    </citation>
    <scope>NUCLEOTIDE SEQUENCE [LARGE SCALE GENOMIC DNA]</scope>
    <source>
        <strain evidence="3">IH1</strain>
    </source>
</reference>
<dbReference type="PANTHER" id="PTHR13420">
    <property type="entry name" value="UPF0235 PROTEIN C15ORF40"/>
    <property type="match status" value="1"/>
</dbReference>
<comment type="similarity">
    <text evidence="1 2">Belongs to the UPF0235 family.</text>
</comment>
<sequence length="101" mass="11465">MIEEIIRESNDKKGVLIDIDISPNAKKNEIGGINEWRKRIIIKIKAQPIEGKANKEIIKFLKKIFKKDVEIVSGLTSSQKTVLVIGGNREEIINIITKQLK</sequence>